<comment type="caution">
    <text evidence="3">The sequence shown here is derived from an EMBL/GenBank/DDBJ whole genome shotgun (WGS) entry which is preliminary data.</text>
</comment>
<evidence type="ECO:0000256" key="1">
    <source>
        <dbReference type="SAM" id="MobiDB-lite"/>
    </source>
</evidence>
<feature type="region of interest" description="Disordered" evidence="1">
    <location>
        <begin position="1"/>
        <end position="23"/>
    </location>
</feature>
<dbReference type="RefSeq" id="WP_155885139.1">
    <property type="nucleotide sequence ID" value="NZ_JQBZ01000025.1"/>
</dbReference>
<protein>
    <submittedName>
        <fullName evidence="3">Uncharacterized protein</fullName>
    </submittedName>
</protein>
<name>A0A0R2KMX3_9LACO</name>
<dbReference type="AlphaFoldDB" id="A0A0R2KMX3"/>
<gene>
    <name evidence="3" type="ORF">IV53_GL000791</name>
</gene>
<dbReference type="EMBL" id="JQBZ01000025">
    <property type="protein sequence ID" value="KRN88821.1"/>
    <property type="molecule type" value="Genomic_DNA"/>
</dbReference>
<dbReference type="STRING" id="1122146.IV53_GL000791"/>
<keyword evidence="2" id="KW-0812">Transmembrane</keyword>
<dbReference type="PATRIC" id="fig|1122146.4.peg.821"/>
<evidence type="ECO:0000313" key="4">
    <source>
        <dbReference type="Proteomes" id="UP000051500"/>
    </source>
</evidence>
<feature type="transmembrane region" description="Helical" evidence="2">
    <location>
        <begin position="35"/>
        <end position="52"/>
    </location>
</feature>
<dbReference type="Proteomes" id="UP000051500">
    <property type="component" value="Unassembled WGS sequence"/>
</dbReference>
<evidence type="ECO:0000313" key="3">
    <source>
        <dbReference type="EMBL" id="KRN88821.1"/>
    </source>
</evidence>
<organism evidence="3 4">
    <name type="scientific">Ligilactobacillus ceti DSM 22408</name>
    <dbReference type="NCBI Taxonomy" id="1122146"/>
    <lineage>
        <taxon>Bacteria</taxon>
        <taxon>Bacillati</taxon>
        <taxon>Bacillota</taxon>
        <taxon>Bacilli</taxon>
        <taxon>Lactobacillales</taxon>
        <taxon>Lactobacillaceae</taxon>
        <taxon>Ligilactobacillus</taxon>
    </lineage>
</organism>
<keyword evidence="2" id="KW-0472">Membrane</keyword>
<sequence>MPRKKKYHKTQAKKQAPVQQQPSQADVKKATIKNLVFGTISIVVLFLIFHFFF</sequence>
<keyword evidence="4" id="KW-1185">Reference proteome</keyword>
<reference evidence="3 4" key="1">
    <citation type="journal article" date="2015" name="Genome Announc.">
        <title>Expanding the biotechnology potential of lactobacilli through comparative genomics of 213 strains and associated genera.</title>
        <authorList>
            <person name="Sun Z."/>
            <person name="Harris H.M."/>
            <person name="McCann A."/>
            <person name="Guo C."/>
            <person name="Argimon S."/>
            <person name="Zhang W."/>
            <person name="Yang X."/>
            <person name="Jeffery I.B."/>
            <person name="Cooney J.C."/>
            <person name="Kagawa T.F."/>
            <person name="Liu W."/>
            <person name="Song Y."/>
            <person name="Salvetti E."/>
            <person name="Wrobel A."/>
            <person name="Rasinkangas P."/>
            <person name="Parkhill J."/>
            <person name="Rea M.C."/>
            <person name="O'Sullivan O."/>
            <person name="Ritari J."/>
            <person name="Douillard F.P."/>
            <person name="Paul Ross R."/>
            <person name="Yang R."/>
            <person name="Briner A.E."/>
            <person name="Felis G.E."/>
            <person name="de Vos W.M."/>
            <person name="Barrangou R."/>
            <person name="Klaenhammer T.R."/>
            <person name="Caufield P.W."/>
            <person name="Cui Y."/>
            <person name="Zhang H."/>
            <person name="O'Toole P.W."/>
        </authorList>
    </citation>
    <scope>NUCLEOTIDE SEQUENCE [LARGE SCALE GENOMIC DNA]</scope>
    <source>
        <strain evidence="3 4">DSM 22408</strain>
    </source>
</reference>
<accession>A0A0R2KMX3</accession>
<keyword evidence="2" id="KW-1133">Transmembrane helix</keyword>
<evidence type="ECO:0000256" key="2">
    <source>
        <dbReference type="SAM" id="Phobius"/>
    </source>
</evidence>
<feature type="compositionally biased region" description="Low complexity" evidence="1">
    <location>
        <begin position="13"/>
        <end position="23"/>
    </location>
</feature>
<feature type="compositionally biased region" description="Basic residues" evidence="1">
    <location>
        <begin position="1"/>
        <end position="12"/>
    </location>
</feature>
<proteinExistence type="predicted"/>